<accession>R9GRX4</accession>
<sequence>MGIPVIKNLPNESEDIDKEAFEIETVVCKGFFPYNTLPLIPPV</sequence>
<keyword evidence="2" id="KW-1185">Reference proteome</keyword>
<proteinExistence type="predicted"/>
<comment type="caution">
    <text evidence="1">The sequence shown here is derived from an EMBL/GenBank/DDBJ whole genome shotgun (WGS) entry which is preliminary data.</text>
</comment>
<dbReference type="AlphaFoldDB" id="R9GRX4"/>
<evidence type="ECO:0000313" key="2">
    <source>
        <dbReference type="Proteomes" id="UP000014174"/>
    </source>
</evidence>
<reference evidence="1 2" key="1">
    <citation type="journal article" date="2013" name="Genome Announc.">
        <title>Draft Genome Sequence of Arcticibacter svalbardensis Strain MN12-7T, a Member of the Family Sphingobacteriaceae Isolated from an Arctic Soil Sample.</title>
        <authorList>
            <person name="Shivaji S."/>
            <person name="Ara S."/>
            <person name="Prasad S."/>
            <person name="Manasa B.P."/>
            <person name="Begum Z."/>
            <person name="Singh A."/>
            <person name="Kumar Pinnaka A."/>
        </authorList>
    </citation>
    <scope>NUCLEOTIDE SEQUENCE [LARGE SCALE GENOMIC DNA]</scope>
    <source>
        <strain evidence="1 2">MN12-7</strain>
    </source>
</reference>
<dbReference type="Proteomes" id="UP000014174">
    <property type="component" value="Unassembled WGS sequence"/>
</dbReference>
<dbReference type="EMBL" id="AQPN01000090">
    <property type="protein sequence ID" value="EOR94295.1"/>
    <property type="molecule type" value="Genomic_DNA"/>
</dbReference>
<protein>
    <submittedName>
        <fullName evidence="1">Uncharacterized protein</fullName>
    </submittedName>
</protein>
<dbReference type="STRING" id="1150600.ADIARSV_2536"/>
<name>R9GRX4_9SPHI</name>
<organism evidence="1 2">
    <name type="scientific">Arcticibacter svalbardensis MN12-7</name>
    <dbReference type="NCBI Taxonomy" id="1150600"/>
    <lineage>
        <taxon>Bacteria</taxon>
        <taxon>Pseudomonadati</taxon>
        <taxon>Bacteroidota</taxon>
        <taxon>Sphingobacteriia</taxon>
        <taxon>Sphingobacteriales</taxon>
        <taxon>Sphingobacteriaceae</taxon>
        <taxon>Arcticibacter</taxon>
    </lineage>
</organism>
<gene>
    <name evidence="1" type="ORF">ADIARSV_2536</name>
</gene>
<evidence type="ECO:0000313" key="1">
    <source>
        <dbReference type="EMBL" id="EOR94295.1"/>
    </source>
</evidence>